<proteinExistence type="predicted"/>
<keyword evidence="2" id="KW-1185">Reference proteome</keyword>
<evidence type="ECO:0000313" key="2">
    <source>
        <dbReference type="Proteomes" id="UP001320148"/>
    </source>
</evidence>
<name>A0ABM7PH86_9BACT</name>
<sequence>MAHQSVITFRQYPFEIGQRIYIEDGPRRGDWEVIGLTDKTLKLRCPVSHREVEWKRFCYFTEESSDTPWPHPDNESS</sequence>
<gene>
    <name evidence="1" type="ORF">DSLASN_25800</name>
</gene>
<evidence type="ECO:0000313" key="1">
    <source>
        <dbReference type="EMBL" id="BCS96948.1"/>
    </source>
</evidence>
<dbReference type="Proteomes" id="UP001320148">
    <property type="component" value="Chromosome"/>
</dbReference>
<accession>A0ABM7PH86</accession>
<dbReference type="EMBL" id="AP024488">
    <property type="protein sequence ID" value="BCS96948.1"/>
    <property type="molecule type" value="Genomic_DNA"/>
</dbReference>
<protein>
    <submittedName>
        <fullName evidence="1">Uncharacterized protein</fullName>
    </submittedName>
</protein>
<reference evidence="1 2" key="1">
    <citation type="submission" date="2021-02" db="EMBL/GenBank/DDBJ databases">
        <title>Complete genome of Desulfoluna sp. strain ASN36.</title>
        <authorList>
            <person name="Takahashi A."/>
            <person name="Kojima H."/>
            <person name="Fukui M."/>
        </authorList>
    </citation>
    <scope>NUCLEOTIDE SEQUENCE [LARGE SCALE GENOMIC DNA]</scope>
    <source>
        <strain evidence="1 2">ASN36</strain>
    </source>
</reference>
<organism evidence="1 2">
    <name type="scientific">Desulfoluna limicola</name>
    <dbReference type="NCBI Taxonomy" id="2810562"/>
    <lineage>
        <taxon>Bacteria</taxon>
        <taxon>Pseudomonadati</taxon>
        <taxon>Thermodesulfobacteriota</taxon>
        <taxon>Desulfobacteria</taxon>
        <taxon>Desulfobacterales</taxon>
        <taxon>Desulfolunaceae</taxon>
        <taxon>Desulfoluna</taxon>
    </lineage>
</organism>